<keyword evidence="5" id="KW-1185">Reference proteome</keyword>
<organism evidence="2 7">
    <name type="scientific">Paenibacillus odorifer</name>
    <dbReference type="NCBI Taxonomy" id="189426"/>
    <lineage>
        <taxon>Bacteria</taxon>
        <taxon>Bacillati</taxon>
        <taxon>Bacillota</taxon>
        <taxon>Bacilli</taxon>
        <taxon>Bacillales</taxon>
        <taxon>Paenibacillaceae</taxon>
        <taxon>Paenibacillus</taxon>
    </lineage>
</organism>
<dbReference type="Proteomes" id="UP000187323">
    <property type="component" value="Unassembled WGS sequence"/>
</dbReference>
<proteinExistence type="predicted"/>
<name>A0A1R0WRA5_9BACL</name>
<dbReference type="EMBL" id="MPVP01000005">
    <property type="protein sequence ID" value="OMD39963.1"/>
    <property type="molecule type" value="Genomic_DNA"/>
</dbReference>
<dbReference type="GeneID" id="31571751"/>
<sequence>MEQSIQQLMDWLNNHLNETIAIEKKELRDLDKVHFNLESVDFRSADDVIDEYLGSALILRGFGSTLNADGELVSLPQSTYDLAVEGLQIVDLADRKAEITTDRANYTLSVD</sequence>
<dbReference type="EMBL" id="MKQP01000111">
    <property type="protein sequence ID" value="OMD19736.1"/>
    <property type="molecule type" value="Genomic_DNA"/>
</dbReference>
<reference evidence="1 8" key="2">
    <citation type="submission" date="2017-06" db="EMBL/GenBank/DDBJ databases">
        <title>Complete genome sequence of Paenibacillus odorifer CBA7130.</title>
        <authorList>
            <person name="Nam Y.-D."/>
            <person name="Kang J."/>
            <person name="Chung W.-H."/>
        </authorList>
    </citation>
    <scope>NUCLEOTIDE SEQUENCE [LARGE SCALE GENOMIC DNA]</scope>
    <source>
        <strain evidence="1 8">CBA7130</strain>
    </source>
</reference>
<evidence type="ECO:0000313" key="4">
    <source>
        <dbReference type="EMBL" id="OME10916.1"/>
    </source>
</evidence>
<dbReference type="EMBL" id="MPTO01000044">
    <property type="protein sequence ID" value="OME10916.1"/>
    <property type="molecule type" value="Genomic_DNA"/>
</dbReference>
<dbReference type="Proteomes" id="UP000187465">
    <property type="component" value="Unassembled WGS sequence"/>
</dbReference>
<dbReference type="EMBL" id="CP021965">
    <property type="protein sequence ID" value="AWV34011.1"/>
    <property type="molecule type" value="Genomic_DNA"/>
</dbReference>
<dbReference type="Proteomes" id="UP000187158">
    <property type="component" value="Unassembled WGS sequence"/>
</dbReference>
<dbReference type="Pfam" id="PF25846">
    <property type="entry name" value="YmzB"/>
    <property type="match status" value="1"/>
</dbReference>
<evidence type="ECO:0000313" key="6">
    <source>
        <dbReference type="Proteomes" id="UP000187323"/>
    </source>
</evidence>
<accession>A0A1R0WRA5</accession>
<evidence type="ECO:0000313" key="1">
    <source>
        <dbReference type="EMBL" id="AWV34011.1"/>
    </source>
</evidence>
<evidence type="ECO:0000313" key="2">
    <source>
        <dbReference type="EMBL" id="OMD19736.1"/>
    </source>
</evidence>
<evidence type="ECO:0000313" key="7">
    <source>
        <dbReference type="Proteomes" id="UP000187465"/>
    </source>
</evidence>
<evidence type="ECO:0000313" key="3">
    <source>
        <dbReference type="EMBL" id="OMD39963.1"/>
    </source>
</evidence>
<evidence type="ECO:0000313" key="8">
    <source>
        <dbReference type="Proteomes" id="UP000249163"/>
    </source>
</evidence>
<dbReference type="OrthoDB" id="2613420at2"/>
<dbReference type="Proteomes" id="UP000249163">
    <property type="component" value="Chromosome"/>
</dbReference>
<dbReference type="KEGG" id="pod:PODO_16295"/>
<dbReference type="InterPro" id="IPR058926">
    <property type="entry name" value="YmzB-like"/>
</dbReference>
<dbReference type="RefSeq" id="WP_036687547.1">
    <property type="nucleotide sequence ID" value="NZ_CP009428.1"/>
</dbReference>
<protein>
    <submittedName>
        <fullName evidence="2">Uncharacterized protein</fullName>
    </submittedName>
</protein>
<evidence type="ECO:0000313" key="5">
    <source>
        <dbReference type="Proteomes" id="UP000187158"/>
    </source>
</evidence>
<dbReference type="eggNOG" id="ENOG5033BZG">
    <property type="taxonomic scope" value="Bacteria"/>
</dbReference>
<reference evidence="6 7" key="1">
    <citation type="submission" date="2016-10" db="EMBL/GenBank/DDBJ databases">
        <title>Paenibacillus species isolates.</title>
        <authorList>
            <person name="Beno S.M."/>
        </authorList>
    </citation>
    <scope>NUCLEOTIDE SEQUENCE [LARGE SCALE GENOMIC DNA]</scope>
    <source>
        <strain evidence="3 5">FSL H7-0433</strain>
        <strain evidence="2 7">FSL H7-0604</strain>
        <strain evidence="4 6">FSL H7-0918</strain>
    </source>
</reference>
<gene>
    <name evidence="2" type="ORF">BJP51_10355</name>
    <name evidence="4" type="ORF">BSK47_30085</name>
    <name evidence="3" type="ORF">BSO21_01940</name>
    <name evidence="1" type="ORF">CD191_16095</name>
</gene>
<dbReference type="AlphaFoldDB" id="A0A1R0WRA5"/>